<reference evidence="3" key="1">
    <citation type="submission" date="2023-07" db="EMBL/GenBank/DDBJ databases">
        <title>A gut symbiont ubiquitin homologue binds and inactivates peptidyl-prolyl isomerase to mediate the interbacterial arms race in the human gut.</title>
        <authorList>
            <person name="Jiang K."/>
            <person name="Li W."/>
            <person name="Tong M."/>
            <person name="Xu J."/>
            <person name="Chen Z."/>
            <person name="Yang Y."/>
            <person name="Zang Y."/>
            <person name="Jiao X."/>
            <person name="Liu C."/>
            <person name="Lim B."/>
            <person name="Jiang X."/>
            <person name="Wang J."/>
            <person name="Wu D."/>
            <person name="Wang M."/>
            <person name="Liu S.-J."/>
            <person name="Shao F."/>
            <person name="Gao X."/>
        </authorList>
    </citation>
    <scope>NUCLEOTIDE SEQUENCE [LARGE SCALE GENOMIC DNA]</scope>
    <source>
        <strain evidence="3">GS077</strain>
    </source>
</reference>
<comment type="caution">
    <text evidence="2">The sequence shown here is derived from an EMBL/GenBank/DDBJ whole genome shotgun (WGS) entry which is preliminary data.</text>
</comment>
<protein>
    <submittedName>
        <fullName evidence="2">Uncharacterized protein</fullName>
    </submittedName>
</protein>
<organism evidence="2 3">
    <name type="scientific">Bacteroides fragilis</name>
    <dbReference type="NCBI Taxonomy" id="817"/>
    <lineage>
        <taxon>Bacteria</taxon>
        <taxon>Pseudomonadati</taxon>
        <taxon>Bacteroidota</taxon>
        <taxon>Bacteroidia</taxon>
        <taxon>Bacteroidales</taxon>
        <taxon>Bacteroidaceae</taxon>
        <taxon>Bacteroides</taxon>
    </lineage>
</organism>
<reference evidence="2 3" key="2">
    <citation type="submission" date="2023-08" db="EMBL/GenBank/DDBJ databases">
        <authorList>
            <person name="Du M."/>
            <person name="Liu C."/>
            <person name="Liu S.-J."/>
        </authorList>
    </citation>
    <scope>NUCLEOTIDE SEQUENCE [LARGE SCALE GENOMIC DNA]</scope>
    <source>
        <strain evidence="2 3">GS077</strain>
    </source>
</reference>
<evidence type="ECO:0000313" key="2">
    <source>
        <dbReference type="EMBL" id="MDT6978147.1"/>
    </source>
</evidence>
<sequence length="114" mass="12988">MESIPTFISIIFIVFGILQIILFFKMWGMTNNVSRITRLLESKELPNNTLNNAENKTDDILSDTYSDIAVGSVVIRQSDGRKMVVDSIENGKYFCKGSTMEGYKYYSRNEISPN</sequence>
<dbReference type="RefSeq" id="WP_009292861.1">
    <property type="nucleotide sequence ID" value="NZ_GL945046.1"/>
</dbReference>
<evidence type="ECO:0000313" key="3">
    <source>
        <dbReference type="Proteomes" id="UP001258434"/>
    </source>
</evidence>
<evidence type="ECO:0000256" key="1">
    <source>
        <dbReference type="SAM" id="Phobius"/>
    </source>
</evidence>
<accession>A0ABD5G1K9</accession>
<proteinExistence type="predicted"/>
<dbReference type="EMBL" id="JAVFHL010000002">
    <property type="protein sequence ID" value="MDT6978147.1"/>
    <property type="molecule type" value="Genomic_DNA"/>
</dbReference>
<keyword evidence="1" id="KW-0812">Transmembrane</keyword>
<dbReference type="Proteomes" id="UP001258434">
    <property type="component" value="Unassembled WGS sequence"/>
</dbReference>
<dbReference type="AlphaFoldDB" id="A0ABD5G1K9"/>
<keyword evidence="1" id="KW-1133">Transmembrane helix</keyword>
<keyword evidence="1" id="KW-0472">Membrane</keyword>
<name>A0ABD5G1K9_BACFG</name>
<feature type="transmembrane region" description="Helical" evidence="1">
    <location>
        <begin position="6"/>
        <end position="28"/>
    </location>
</feature>
<gene>
    <name evidence="2" type="ORF">BFGS077_003459</name>
</gene>